<reference evidence="2 3" key="1">
    <citation type="submission" date="2016-04" db="EMBL/GenBank/DDBJ databases">
        <authorList>
            <person name="Evans L.H."/>
            <person name="Alamgir A."/>
            <person name="Owens N."/>
            <person name="Weber N.D."/>
            <person name="Virtaneva K."/>
            <person name="Barbian K."/>
            <person name="Babar A."/>
            <person name="Rosenke K."/>
        </authorList>
    </citation>
    <scope>NUCLEOTIDE SEQUENCE [LARGE SCALE GENOMIC DNA]</scope>
    <source>
        <strain evidence="2">NIES-2108</strain>
    </source>
</reference>
<dbReference type="EMBL" id="LXQE01000136">
    <property type="protein sequence ID" value="RCJ37613.1"/>
    <property type="molecule type" value="Genomic_DNA"/>
</dbReference>
<feature type="domain" description="Glycosyltransferase 2-like prokaryotic type" evidence="1">
    <location>
        <begin position="5"/>
        <end position="246"/>
    </location>
</feature>
<dbReference type="InterPro" id="IPR050834">
    <property type="entry name" value="Glycosyltransf_2"/>
</dbReference>
<dbReference type="Proteomes" id="UP000252085">
    <property type="component" value="Unassembled WGS sequence"/>
</dbReference>
<evidence type="ECO:0000313" key="3">
    <source>
        <dbReference type="Proteomes" id="UP000252085"/>
    </source>
</evidence>
<dbReference type="PANTHER" id="PTHR43685:SF2">
    <property type="entry name" value="GLYCOSYLTRANSFERASE 2-LIKE DOMAIN-CONTAINING PROTEIN"/>
    <property type="match status" value="1"/>
</dbReference>
<dbReference type="GO" id="GO:0016740">
    <property type="term" value="F:transferase activity"/>
    <property type="evidence" value="ECO:0007669"/>
    <property type="project" value="UniProtKB-KW"/>
</dbReference>
<dbReference type="SUPFAM" id="SSF53448">
    <property type="entry name" value="Nucleotide-diphospho-sugar transferases"/>
    <property type="match status" value="1"/>
</dbReference>
<dbReference type="Pfam" id="PF10111">
    <property type="entry name" value="Glyco_tranf_2_2"/>
    <property type="match status" value="1"/>
</dbReference>
<dbReference type="InterPro" id="IPR019290">
    <property type="entry name" value="GlycosylTrfase-like_prok"/>
</dbReference>
<organism evidence="2 3">
    <name type="scientific">Nostoc punctiforme NIES-2108</name>
    <dbReference type="NCBI Taxonomy" id="1356359"/>
    <lineage>
        <taxon>Bacteria</taxon>
        <taxon>Bacillati</taxon>
        <taxon>Cyanobacteriota</taxon>
        <taxon>Cyanophyceae</taxon>
        <taxon>Nostocales</taxon>
        <taxon>Nostocaceae</taxon>
        <taxon>Nostoc</taxon>
    </lineage>
</organism>
<gene>
    <name evidence="2" type="ORF">A6769_11980</name>
</gene>
<dbReference type="InterPro" id="IPR029044">
    <property type="entry name" value="Nucleotide-diphossugar_trans"/>
</dbReference>
<evidence type="ECO:0000313" key="2">
    <source>
        <dbReference type="EMBL" id="RCJ37613.1"/>
    </source>
</evidence>
<protein>
    <submittedName>
        <fullName evidence="2">Glycosyl transferase family A</fullName>
    </submittedName>
</protein>
<sequence length="327" mass="37137">MPKISVIIPAYNAEITIAETIQSVQQQTFTDFELIVINDGSKDRTVELVNSIKDERLQIFSYENGGLPVARNRGISHATGEFIAFLDADDLWTADKLELQLTALEQNPKAGVAYSWTCFMDVDEQGKPLFFLPSPKYSFAGNVYEKLLVSDFIHNGSNTLIRRQALESTGGFDPACPGCADWDYWLRLSTRWYFVVIPKHQILYRRTPGAMSSNIEKMKEDALIAMKKAYQAAPPELQYLKKYTIVSFHIYFAGLYLQHRSHSSGVSQALQHIWSAIRLNPKVLLDKTTQKLVIKLLLKLILPTKVANYFLQLMKKPLTLSDPRLEA</sequence>
<keyword evidence="2" id="KW-0808">Transferase</keyword>
<comment type="caution">
    <text evidence="2">The sequence shown here is derived from an EMBL/GenBank/DDBJ whole genome shotgun (WGS) entry which is preliminary data.</text>
</comment>
<dbReference type="Gene3D" id="3.90.550.10">
    <property type="entry name" value="Spore Coat Polysaccharide Biosynthesis Protein SpsA, Chain A"/>
    <property type="match status" value="1"/>
</dbReference>
<dbReference type="PANTHER" id="PTHR43685">
    <property type="entry name" value="GLYCOSYLTRANSFERASE"/>
    <property type="match status" value="1"/>
</dbReference>
<name>A0A367RPJ9_NOSPU</name>
<evidence type="ECO:0000259" key="1">
    <source>
        <dbReference type="Pfam" id="PF10111"/>
    </source>
</evidence>
<dbReference type="AlphaFoldDB" id="A0A367RPJ9"/>
<dbReference type="CDD" id="cd00761">
    <property type="entry name" value="Glyco_tranf_GTA_type"/>
    <property type="match status" value="1"/>
</dbReference>
<accession>A0A367RPJ9</accession>
<proteinExistence type="predicted"/>